<evidence type="ECO:0000256" key="2">
    <source>
        <dbReference type="SAM" id="Phobius"/>
    </source>
</evidence>
<comment type="caution">
    <text evidence="3">The sequence shown here is derived from an EMBL/GenBank/DDBJ whole genome shotgun (WGS) entry which is preliminary data.</text>
</comment>
<proteinExistence type="predicted"/>
<dbReference type="EMBL" id="DYUK01000060">
    <property type="protein sequence ID" value="HJG79258.1"/>
    <property type="molecule type" value="Genomic_DNA"/>
</dbReference>
<accession>A0A921SMX7</accession>
<keyword evidence="2" id="KW-0472">Membrane</keyword>
<evidence type="ECO:0000256" key="1">
    <source>
        <dbReference type="SAM" id="MobiDB-lite"/>
    </source>
</evidence>
<name>A0A921SMX7_9MICO</name>
<feature type="transmembrane region" description="Helical" evidence="2">
    <location>
        <begin position="24"/>
        <end position="40"/>
    </location>
</feature>
<keyword evidence="2" id="KW-0812">Transmembrane</keyword>
<feature type="region of interest" description="Disordered" evidence="1">
    <location>
        <begin position="129"/>
        <end position="152"/>
    </location>
</feature>
<dbReference type="Proteomes" id="UP000784435">
    <property type="component" value="Unassembled WGS sequence"/>
</dbReference>
<evidence type="ECO:0000313" key="4">
    <source>
        <dbReference type="Proteomes" id="UP000784435"/>
    </source>
</evidence>
<dbReference type="AlphaFoldDB" id="A0A921SMX7"/>
<gene>
    <name evidence="3" type="ORF">K8V08_02470</name>
</gene>
<evidence type="ECO:0000313" key="3">
    <source>
        <dbReference type="EMBL" id="HJG79258.1"/>
    </source>
</evidence>
<keyword evidence="2" id="KW-1133">Transmembrane helix</keyword>
<feature type="transmembrane region" description="Helical" evidence="2">
    <location>
        <begin position="93"/>
        <end position="118"/>
    </location>
</feature>
<organism evidence="3 4">
    <name type="scientific">Brevibacterium senegalense</name>
    <dbReference type="NCBI Taxonomy" id="1033736"/>
    <lineage>
        <taxon>Bacteria</taxon>
        <taxon>Bacillati</taxon>
        <taxon>Actinomycetota</taxon>
        <taxon>Actinomycetes</taxon>
        <taxon>Micrococcales</taxon>
        <taxon>Brevibacteriaceae</taxon>
        <taxon>Brevibacterium</taxon>
    </lineage>
</organism>
<sequence length="152" mass="16317">MVAGSVGITIGLDAGVLPQSSEGGLWRVGSLLILLVGYFLNEVVADHQTHIIRPRPTSQLAASAFFLALIATVPYLCLVFFEAFIDSRGIETNIAVTTLVYTVAASFVVLRVCAHYFWHHVPNPQARKAQSPAVLTRSTNASDDPPGQLLTA</sequence>
<reference evidence="3" key="2">
    <citation type="submission" date="2021-09" db="EMBL/GenBank/DDBJ databases">
        <authorList>
            <person name="Gilroy R."/>
        </authorList>
    </citation>
    <scope>NUCLEOTIDE SEQUENCE</scope>
    <source>
        <strain evidence="3">ChiGjej5B5-7349</strain>
    </source>
</reference>
<protein>
    <submittedName>
        <fullName evidence="3">Uncharacterized protein</fullName>
    </submittedName>
</protein>
<reference evidence="3" key="1">
    <citation type="journal article" date="2021" name="PeerJ">
        <title>Extensive microbial diversity within the chicken gut microbiome revealed by metagenomics and culture.</title>
        <authorList>
            <person name="Gilroy R."/>
            <person name="Ravi A."/>
            <person name="Getino M."/>
            <person name="Pursley I."/>
            <person name="Horton D.L."/>
            <person name="Alikhan N.F."/>
            <person name="Baker D."/>
            <person name="Gharbi K."/>
            <person name="Hall N."/>
            <person name="Watson M."/>
            <person name="Adriaenssens E.M."/>
            <person name="Foster-Nyarko E."/>
            <person name="Jarju S."/>
            <person name="Secka A."/>
            <person name="Antonio M."/>
            <person name="Oren A."/>
            <person name="Chaudhuri R.R."/>
            <person name="La Ragione R."/>
            <person name="Hildebrand F."/>
            <person name="Pallen M.J."/>
        </authorList>
    </citation>
    <scope>NUCLEOTIDE SEQUENCE</scope>
    <source>
        <strain evidence="3">ChiGjej5B5-7349</strain>
    </source>
</reference>
<feature type="transmembrane region" description="Helical" evidence="2">
    <location>
        <begin position="60"/>
        <end position="81"/>
    </location>
</feature>